<evidence type="ECO:0000313" key="3">
    <source>
        <dbReference type="Proteomes" id="UP000192917"/>
    </source>
</evidence>
<keyword evidence="3" id="KW-1185">Reference proteome</keyword>
<dbReference type="Gene3D" id="1.20.1280.20">
    <property type="entry name" value="HscB, C-terminal domain"/>
    <property type="match status" value="1"/>
</dbReference>
<dbReference type="RefSeq" id="WP_085125035.1">
    <property type="nucleotide sequence ID" value="NZ_FWZX01000023.1"/>
</dbReference>
<organism evidence="2 3">
    <name type="scientific">Tistlia consotensis USBA 355</name>
    <dbReference type="NCBI Taxonomy" id="560819"/>
    <lineage>
        <taxon>Bacteria</taxon>
        <taxon>Pseudomonadati</taxon>
        <taxon>Pseudomonadota</taxon>
        <taxon>Alphaproteobacteria</taxon>
        <taxon>Rhodospirillales</taxon>
        <taxon>Rhodovibrionaceae</taxon>
        <taxon>Tistlia</taxon>
    </lineage>
</organism>
<dbReference type="InterPro" id="IPR029434">
    <property type="entry name" value="Put_trans_reg"/>
</dbReference>
<evidence type="ECO:0000313" key="2">
    <source>
        <dbReference type="EMBL" id="SMF60870.1"/>
    </source>
</evidence>
<proteinExistence type="predicted"/>
<dbReference type="GO" id="GO:0051259">
    <property type="term" value="P:protein complex oligomerization"/>
    <property type="evidence" value="ECO:0007669"/>
    <property type="project" value="InterPro"/>
</dbReference>
<dbReference type="Proteomes" id="UP000192917">
    <property type="component" value="Unassembled WGS sequence"/>
</dbReference>
<dbReference type="EMBL" id="FWZX01000023">
    <property type="protein sequence ID" value="SMF60870.1"/>
    <property type="molecule type" value="Genomic_DNA"/>
</dbReference>
<dbReference type="Gene3D" id="1.10.10.10">
    <property type="entry name" value="Winged helix-like DNA-binding domain superfamily/Winged helix DNA-binding domain"/>
    <property type="match status" value="1"/>
</dbReference>
<name>A0A1Y6CF00_9PROT</name>
<accession>A0A1Y6CF00</accession>
<protein>
    <submittedName>
        <fullName evidence="2">Putative AphA-like transcriptional regulator</fullName>
    </submittedName>
</protein>
<dbReference type="InterPro" id="IPR036386">
    <property type="entry name" value="HscB_C_sf"/>
</dbReference>
<evidence type="ECO:0000256" key="1">
    <source>
        <dbReference type="ARBA" id="ARBA00023186"/>
    </source>
</evidence>
<reference evidence="2 3" key="1">
    <citation type="submission" date="2017-04" db="EMBL/GenBank/DDBJ databases">
        <authorList>
            <person name="Afonso C.L."/>
            <person name="Miller P.J."/>
            <person name="Scott M.A."/>
            <person name="Spackman E."/>
            <person name="Goraichik I."/>
            <person name="Dimitrov K.M."/>
            <person name="Suarez D.L."/>
            <person name="Swayne D.E."/>
        </authorList>
    </citation>
    <scope>NUCLEOTIDE SEQUENCE [LARGE SCALE GENOMIC DNA]</scope>
    <source>
        <strain evidence="2 3">USBA 355</strain>
    </source>
</reference>
<dbReference type="InterPro" id="IPR036390">
    <property type="entry name" value="WH_DNA-bd_sf"/>
</dbReference>
<gene>
    <name evidence="2" type="ORF">SAMN05428998_123103</name>
</gene>
<dbReference type="InterPro" id="IPR036388">
    <property type="entry name" value="WH-like_DNA-bd_sf"/>
</dbReference>
<dbReference type="AlphaFoldDB" id="A0A1Y6CF00"/>
<dbReference type="Pfam" id="PF14557">
    <property type="entry name" value="AphA_like"/>
    <property type="match status" value="1"/>
</dbReference>
<dbReference type="SUPFAM" id="SSF46785">
    <property type="entry name" value="Winged helix' DNA-binding domain"/>
    <property type="match status" value="1"/>
</dbReference>
<sequence>MYRDNSLMPSEAVRLLALGLLATRARNYGALASEVRHFIGHLVGPSLELVAQPLELLKVEGLCKPQDSQLAAEEQELRITRTGEQELHRLLASNVRAQVNDLSKLIVAIKIRFLHLLPEAEREAQVEMLLELFERELLRLIELRHEHEDGASELAGWLDLEIAQTRARLAWFDELRGRIGGTGSEA</sequence>
<keyword evidence="1" id="KW-0143">Chaperone</keyword>